<sequence length="254" mass="26359">MTVKIPLIRVLPLVVAGALLAGCAAAPASQGVNDPLEPMNRAVHGVNKGLDRAVVRPASKAYAAVVPEPLRQGVSNVADVLELPGDIANGLLQGRIDRAATNTLRLAANLTLGLGGLLDFASAAGMPEYKTDFGETLAVWGVGEGPYVELPLAGPSTARDAVGTVVDLAMNPLNGLFEGDDRTAAMGVAVLSRLNDRARYSGTIDSILYESADSYVQARLLYLQNRRFALGGGDAAGDEGGDAFIDPYEDSNGQ</sequence>
<reference evidence="4 5" key="1">
    <citation type="submission" date="2018-03" db="EMBL/GenBank/DDBJ databases">
        <title>Rhodobacter blasticus.</title>
        <authorList>
            <person name="Meyer T.E."/>
            <person name="Miller S."/>
            <person name="Lodha T."/>
            <person name="Gandham S."/>
            <person name="Chintalapati S."/>
            <person name="Chintalapati V.R."/>
        </authorList>
    </citation>
    <scope>NUCLEOTIDE SEQUENCE [LARGE SCALE GENOMIC DNA]</scope>
    <source>
        <strain evidence="4 5">DSM 2131</strain>
    </source>
</reference>
<protein>
    <recommendedName>
        <fullName evidence="6">Phospholipid-binding lipoprotein MlaA</fullName>
    </recommendedName>
</protein>
<dbReference type="PRINTS" id="PR01805">
    <property type="entry name" value="VACJLIPOPROT"/>
</dbReference>
<evidence type="ECO:0000313" key="4">
    <source>
        <dbReference type="EMBL" id="PTE13726.1"/>
    </source>
</evidence>
<dbReference type="RefSeq" id="WP_107673984.1">
    <property type="nucleotide sequence ID" value="NZ_PZKE01000012.1"/>
</dbReference>
<evidence type="ECO:0000256" key="1">
    <source>
        <dbReference type="ARBA" id="ARBA00010634"/>
    </source>
</evidence>
<dbReference type="InterPro" id="IPR007428">
    <property type="entry name" value="MlaA"/>
</dbReference>
<dbReference type="PANTHER" id="PTHR30035">
    <property type="entry name" value="LIPOPROTEIN VACJ-RELATED"/>
    <property type="match status" value="1"/>
</dbReference>
<organism evidence="4 5">
    <name type="scientific">Fuscovulum blasticum DSM 2131</name>
    <dbReference type="NCBI Taxonomy" id="1188250"/>
    <lineage>
        <taxon>Bacteria</taxon>
        <taxon>Pseudomonadati</taxon>
        <taxon>Pseudomonadota</taxon>
        <taxon>Alphaproteobacteria</taxon>
        <taxon>Rhodobacterales</taxon>
        <taxon>Paracoccaceae</taxon>
        <taxon>Pseudogemmobacter</taxon>
    </lineage>
</organism>
<evidence type="ECO:0008006" key="6">
    <source>
        <dbReference type="Google" id="ProtNLM"/>
    </source>
</evidence>
<keyword evidence="5" id="KW-1185">Reference proteome</keyword>
<keyword evidence="2 3" id="KW-0732">Signal</keyword>
<dbReference type="AlphaFoldDB" id="A0A2T4J738"/>
<dbReference type="EMBL" id="PZKE01000012">
    <property type="protein sequence ID" value="PTE13726.1"/>
    <property type="molecule type" value="Genomic_DNA"/>
</dbReference>
<feature type="signal peptide" evidence="3">
    <location>
        <begin position="1"/>
        <end position="21"/>
    </location>
</feature>
<evidence type="ECO:0000313" key="5">
    <source>
        <dbReference type="Proteomes" id="UP000241362"/>
    </source>
</evidence>
<dbReference type="Proteomes" id="UP000241362">
    <property type="component" value="Unassembled WGS sequence"/>
</dbReference>
<evidence type="ECO:0000256" key="2">
    <source>
        <dbReference type="ARBA" id="ARBA00022729"/>
    </source>
</evidence>
<dbReference type="GO" id="GO:0120010">
    <property type="term" value="P:intermembrane phospholipid transfer"/>
    <property type="evidence" value="ECO:0007669"/>
    <property type="project" value="TreeGrafter"/>
</dbReference>
<comment type="caution">
    <text evidence="4">The sequence shown here is derived from an EMBL/GenBank/DDBJ whole genome shotgun (WGS) entry which is preliminary data.</text>
</comment>
<gene>
    <name evidence="4" type="ORF">C5F44_13100</name>
</gene>
<feature type="chain" id="PRO_5015538776" description="Phospholipid-binding lipoprotein MlaA" evidence="3">
    <location>
        <begin position="22"/>
        <end position="254"/>
    </location>
</feature>
<accession>A0A2T4J738</accession>
<comment type="similarity">
    <text evidence="1">Belongs to the MlaA family.</text>
</comment>
<evidence type="ECO:0000256" key="3">
    <source>
        <dbReference type="SAM" id="SignalP"/>
    </source>
</evidence>
<proteinExistence type="inferred from homology"/>
<dbReference type="PANTHER" id="PTHR30035:SF3">
    <property type="entry name" value="INTERMEMBRANE PHOSPHOLIPID TRANSPORT SYSTEM LIPOPROTEIN MLAA"/>
    <property type="match status" value="1"/>
</dbReference>
<dbReference type="PROSITE" id="PS51257">
    <property type="entry name" value="PROKAR_LIPOPROTEIN"/>
    <property type="match status" value="1"/>
</dbReference>
<name>A0A2T4J738_FUSBL</name>
<dbReference type="GO" id="GO:0016020">
    <property type="term" value="C:membrane"/>
    <property type="evidence" value="ECO:0007669"/>
    <property type="project" value="InterPro"/>
</dbReference>
<dbReference type="Pfam" id="PF04333">
    <property type="entry name" value="MlaA"/>
    <property type="match status" value="1"/>
</dbReference>